<dbReference type="InterPro" id="IPR009057">
    <property type="entry name" value="Homeodomain-like_sf"/>
</dbReference>
<dbReference type="InterPro" id="IPR001647">
    <property type="entry name" value="HTH_TetR"/>
</dbReference>
<dbReference type="InterPro" id="IPR023772">
    <property type="entry name" value="DNA-bd_HTH_TetR-type_CS"/>
</dbReference>
<organism evidence="5 6">
    <name type="scientific">Secundilactobacillus similis DSM 23365 = JCM 2765</name>
    <dbReference type="NCBI Taxonomy" id="1423804"/>
    <lineage>
        <taxon>Bacteria</taxon>
        <taxon>Bacillati</taxon>
        <taxon>Bacillota</taxon>
        <taxon>Bacilli</taxon>
        <taxon>Lactobacillales</taxon>
        <taxon>Lactobacillaceae</taxon>
        <taxon>Secundilactobacillus</taxon>
    </lineage>
</organism>
<keyword evidence="1 2" id="KW-0238">DNA-binding</keyword>
<name>A0A0R2FC31_9LACO</name>
<keyword evidence="3" id="KW-1133">Transmembrane helix</keyword>
<dbReference type="Pfam" id="PF00440">
    <property type="entry name" value="TetR_N"/>
    <property type="match status" value="1"/>
</dbReference>
<dbReference type="RefSeq" id="WP_054736645.1">
    <property type="nucleotide sequence ID" value="NZ_AYZM01000055.1"/>
</dbReference>
<dbReference type="PANTHER" id="PTHR43479:SF11">
    <property type="entry name" value="ACREF_ENVCD OPERON REPRESSOR-RELATED"/>
    <property type="match status" value="1"/>
</dbReference>
<feature type="transmembrane region" description="Helical" evidence="3">
    <location>
        <begin position="138"/>
        <end position="159"/>
    </location>
</feature>
<comment type="caution">
    <text evidence="5">The sequence shown here is derived from an EMBL/GenBank/DDBJ whole genome shotgun (WGS) entry which is preliminary data.</text>
</comment>
<dbReference type="InterPro" id="IPR050624">
    <property type="entry name" value="HTH-type_Tx_Regulator"/>
</dbReference>
<dbReference type="SUPFAM" id="SSF46689">
    <property type="entry name" value="Homeodomain-like"/>
    <property type="match status" value="1"/>
</dbReference>
<sequence length="195" mass="22158">MDTKQQILNTAYTLFQQKSYENVSVTDICDACHLTKPAFYYHFSSKGELLIHYYEHAVDQIINEQPEHIDNYWQQLVASFTALMSASTAIGVDLTSQLFITNLGNNQGTFDFDDRFKQVCVSLITAAQKAHQIRNQSAPLQLFIAASMMFTGYNVYWAIRNGDFDRPTNFVASLETVFDIPQANRVSINDMLSIS</sequence>
<feature type="DNA-binding region" description="H-T-H motif" evidence="2">
    <location>
        <begin position="24"/>
        <end position="43"/>
    </location>
</feature>
<evidence type="ECO:0000259" key="4">
    <source>
        <dbReference type="PROSITE" id="PS50977"/>
    </source>
</evidence>
<dbReference type="STRING" id="1423804.FD14_GL000090"/>
<dbReference type="PRINTS" id="PR00455">
    <property type="entry name" value="HTHTETR"/>
</dbReference>
<dbReference type="PATRIC" id="fig|1423804.4.peg.101"/>
<dbReference type="PROSITE" id="PS01081">
    <property type="entry name" value="HTH_TETR_1"/>
    <property type="match status" value="1"/>
</dbReference>
<keyword evidence="3" id="KW-0472">Membrane</keyword>
<dbReference type="Proteomes" id="UP000051442">
    <property type="component" value="Unassembled WGS sequence"/>
</dbReference>
<evidence type="ECO:0000256" key="3">
    <source>
        <dbReference type="SAM" id="Phobius"/>
    </source>
</evidence>
<evidence type="ECO:0000313" key="5">
    <source>
        <dbReference type="EMBL" id="KRN25984.1"/>
    </source>
</evidence>
<evidence type="ECO:0000313" key="6">
    <source>
        <dbReference type="Proteomes" id="UP000051442"/>
    </source>
</evidence>
<proteinExistence type="predicted"/>
<dbReference type="PROSITE" id="PS50977">
    <property type="entry name" value="HTH_TETR_2"/>
    <property type="match status" value="1"/>
</dbReference>
<keyword evidence="6" id="KW-1185">Reference proteome</keyword>
<feature type="domain" description="HTH tetR-type" evidence="4">
    <location>
        <begin position="1"/>
        <end position="61"/>
    </location>
</feature>
<dbReference type="EMBL" id="AYZM01000055">
    <property type="protein sequence ID" value="KRN25984.1"/>
    <property type="molecule type" value="Genomic_DNA"/>
</dbReference>
<dbReference type="PANTHER" id="PTHR43479">
    <property type="entry name" value="ACREF/ENVCD OPERON REPRESSOR-RELATED"/>
    <property type="match status" value="1"/>
</dbReference>
<dbReference type="Gene3D" id="1.10.357.10">
    <property type="entry name" value="Tetracycline Repressor, domain 2"/>
    <property type="match status" value="1"/>
</dbReference>
<accession>A0A0R2FC31</accession>
<keyword evidence="3" id="KW-0812">Transmembrane</keyword>
<dbReference type="GO" id="GO:0003677">
    <property type="term" value="F:DNA binding"/>
    <property type="evidence" value="ECO:0007669"/>
    <property type="project" value="UniProtKB-UniRule"/>
</dbReference>
<evidence type="ECO:0000256" key="2">
    <source>
        <dbReference type="PROSITE-ProRule" id="PRU00335"/>
    </source>
</evidence>
<protein>
    <recommendedName>
        <fullName evidence="4">HTH tetR-type domain-containing protein</fullName>
    </recommendedName>
</protein>
<dbReference type="AlphaFoldDB" id="A0A0R2FC31"/>
<reference evidence="5" key="1">
    <citation type="journal article" date="2015" name="Genome Announc.">
        <title>Expanding the biotechnology potential of lactobacilli through comparative genomics of 213 strains and associated genera.</title>
        <authorList>
            <person name="Sun Z."/>
            <person name="Harris H.M."/>
            <person name="McCann A."/>
            <person name="Guo C."/>
            <person name="Argimon S."/>
            <person name="Zhang W."/>
            <person name="Yang X."/>
            <person name="Jeffery I.B."/>
            <person name="Cooney J.C."/>
            <person name="Kagawa T.F."/>
            <person name="Liu W."/>
            <person name="Song Y."/>
            <person name="Salvetti E."/>
            <person name="Wrobel A."/>
            <person name="Rasinkangas P."/>
            <person name="Parkhill J."/>
            <person name="Rea M.C."/>
            <person name="O'Sullivan O."/>
            <person name="Ritari J."/>
            <person name="Douillard F.P."/>
            <person name="Paul Ross R."/>
            <person name="Yang R."/>
            <person name="Briner A.E."/>
            <person name="Felis G.E."/>
            <person name="de Vos W.M."/>
            <person name="Barrangou R."/>
            <person name="Klaenhammer T.R."/>
            <person name="Caufield P.W."/>
            <person name="Cui Y."/>
            <person name="Zhang H."/>
            <person name="O'Toole P.W."/>
        </authorList>
    </citation>
    <scope>NUCLEOTIDE SEQUENCE [LARGE SCALE GENOMIC DNA]</scope>
    <source>
        <strain evidence="5">DSM 23365</strain>
    </source>
</reference>
<gene>
    <name evidence="5" type="ORF">FD14_GL000090</name>
</gene>
<evidence type="ECO:0000256" key="1">
    <source>
        <dbReference type="ARBA" id="ARBA00023125"/>
    </source>
</evidence>
<dbReference type="OrthoDB" id="118249at2"/>